<gene>
    <name evidence="1" type="ORF">DS843_13675</name>
</gene>
<organism evidence="1 2">
    <name type="scientific">Roseomonas genomospecies 6</name>
    <dbReference type="NCBI Taxonomy" id="214106"/>
    <lineage>
        <taxon>Bacteria</taxon>
        <taxon>Pseudomonadati</taxon>
        <taxon>Pseudomonadota</taxon>
        <taxon>Alphaproteobacteria</taxon>
        <taxon>Acetobacterales</taxon>
        <taxon>Roseomonadaceae</taxon>
        <taxon>Roseomonas</taxon>
    </lineage>
</organism>
<name>A0A9W7TXY1_9PROT</name>
<evidence type="ECO:0000313" key="2">
    <source>
        <dbReference type="Proteomes" id="UP000480854"/>
    </source>
</evidence>
<dbReference type="EMBL" id="QOKW01000009">
    <property type="protein sequence ID" value="KAA0680358.1"/>
    <property type="molecule type" value="Genomic_DNA"/>
</dbReference>
<evidence type="ECO:0000313" key="1">
    <source>
        <dbReference type="EMBL" id="KAA0680358.1"/>
    </source>
</evidence>
<reference evidence="1 2" key="1">
    <citation type="submission" date="2018-07" db="EMBL/GenBank/DDBJ databases">
        <title>Genome sequence of Azospirillum sp. ATCC 49961.</title>
        <authorList>
            <person name="Sant'Anna F.H."/>
            <person name="Baldani J.I."/>
            <person name="Zilli J.E."/>
            <person name="Reis V.M."/>
            <person name="Hartmann A."/>
            <person name="Cruz L."/>
            <person name="de Souza E.M."/>
            <person name="de Oliveira Pedrosa F."/>
            <person name="Passaglia L.M.P."/>
        </authorList>
    </citation>
    <scope>NUCLEOTIDE SEQUENCE [LARGE SCALE GENOMIC DNA]</scope>
    <source>
        <strain evidence="1 2">ATCC 49961</strain>
    </source>
</reference>
<dbReference type="AlphaFoldDB" id="A0A9W7TXY1"/>
<keyword evidence="2" id="KW-1185">Reference proteome</keyword>
<comment type="caution">
    <text evidence="1">The sequence shown here is derived from an EMBL/GenBank/DDBJ whole genome shotgun (WGS) entry which is preliminary data.</text>
</comment>
<sequence length="59" mass="6843">MARGIIRNFHKVFQCNECEINQPRKKQGEKITFGEQSRGINRWSNAHLVEICSHVAFGQ</sequence>
<accession>A0A9W7TXY1</accession>
<protein>
    <submittedName>
        <fullName evidence="1">Uncharacterized protein</fullName>
    </submittedName>
</protein>
<proteinExistence type="predicted"/>
<dbReference type="Proteomes" id="UP000480854">
    <property type="component" value="Unassembled WGS sequence"/>
</dbReference>